<feature type="domain" description="SCP" evidence="7">
    <location>
        <begin position="26"/>
        <end position="157"/>
    </location>
</feature>
<dbReference type="InterPro" id="IPR018244">
    <property type="entry name" value="Allrgn_V5/Tpx1_CS"/>
</dbReference>
<evidence type="ECO:0000256" key="5">
    <source>
        <dbReference type="ARBA" id="ARBA00023157"/>
    </source>
</evidence>
<dbReference type="EMBL" id="JARYMX010000008">
    <property type="protein sequence ID" value="KAJ9538104.1"/>
    <property type="molecule type" value="Genomic_DNA"/>
</dbReference>
<dbReference type="InterPro" id="IPR014044">
    <property type="entry name" value="CAP_dom"/>
</dbReference>
<evidence type="ECO:0000256" key="6">
    <source>
        <dbReference type="ARBA" id="ARBA00023265"/>
    </source>
</evidence>
<dbReference type="SUPFAM" id="SSF55797">
    <property type="entry name" value="PR-1-like"/>
    <property type="match status" value="1"/>
</dbReference>
<keyword evidence="3" id="KW-0732">Signal</keyword>
<dbReference type="GO" id="GO:0098542">
    <property type="term" value="P:defense response to other organism"/>
    <property type="evidence" value="ECO:0007669"/>
    <property type="project" value="UniProtKB-ARBA"/>
</dbReference>
<evidence type="ECO:0000313" key="8">
    <source>
        <dbReference type="EMBL" id="KAJ9538104.1"/>
    </source>
</evidence>
<keyword evidence="4" id="KW-0611">Plant defense</keyword>
<comment type="function">
    <text evidence="1">Probably involved in the defense reaction of plants against pathogens.</text>
</comment>
<dbReference type="PRINTS" id="PR00837">
    <property type="entry name" value="V5TPXLIKE"/>
</dbReference>
<reference evidence="8" key="1">
    <citation type="submission" date="2023-03" db="EMBL/GenBank/DDBJ databases">
        <title>Chromosome-scale reference genome and RAD-based genetic map of yellow starthistle (Centaurea solstitialis) reveal putative structural variation and QTLs associated with invader traits.</title>
        <authorList>
            <person name="Reatini B."/>
            <person name="Cang F.A."/>
            <person name="Jiang Q."/>
            <person name="Mckibben M.T.W."/>
            <person name="Barker M.S."/>
            <person name="Rieseberg L.H."/>
            <person name="Dlugosch K.M."/>
        </authorList>
    </citation>
    <scope>NUCLEOTIDE SEQUENCE</scope>
    <source>
        <strain evidence="8">CAN-66</strain>
        <tissue evidence="8">Leaf</tissue>
    </source>
</reference>
<proteinExistence type="inferred from homology"/>
<evidence type="ECO:0000256" key="3">
    <source>
        <dbReference type="ARBA" id="ARBA00022729"/>
    </source>
</evidence>
<dbReference type="FunFam" id="3.40.33.10:FF:000006">
    <property type="entry name" value="Putative pathogenesis-related protein 1"/>
    <property type="match status" value="1"/>
</dbReference>
<evidence type="ECO:0000256" key="4">
    <source>
        <dbReference type="ARBA" id="ARBA00022821"/>
    </source>
</evidence>
<dbReference type="InterPro" id="IPR002413">
    <property type="entry name" value="V5_allergen-like"/>
</dbReference>
<evidence type="ECO:0000259" key="7">
    <source>
        <dbReference type="SMART" id="SM00198"/>
    </source>
</evidence>
<evidence type="ECO:0000256" key="1">
    <source>
        <dbReference type="ARBA" id="ARBA00003143"/>
    </source>
</evidence>
<dbReference type="SMART" id="SM00198">
    <property type="entry name" value="SCP"/>
    <property type="match status" value="1"/>
</dbReference>
<dbReference type="PRINTS" id="PR00838">
    <property type="entry name" value="V5ALLERGEN"/>
</dbReference>
<dbReference type="InterPro" id="IPR001283">
    <property type="entry name" value="CRISP-related"/>
</dbReference>
<dbReference type="Gene3D" id="3.40.33.10">
    <property type="entry name" value="CAP"/>
    <property type="match status" value="1"/>
</dbReference>
<keyword evidence="5" id="KW-1015">Disulfide bond</keyword>
<dbReference type="CDD" id="cd05381">
    <property type="entry name" value="CAP_PR-1"/>
    <property type="match status" value="1"/>
</dbReference>
<sequence>MKSISIKLVTIFPLIFSFFTHLSLASPGLRFLIPHNKARAEVGVQPLVWNKTLAAYARGYAHQRLVDCKLQHSEGPFGENLAIGYGGQLSAADAVNMWVVEKQHYDYESNSCVGGECLHYTQVVWRDSTHLGCASVRCYDDWRFIICSYDPPGNYVGERPY</sequence>
<keyword evidence="6" id="KW-0568">Pathogenesis-related protein</keyword>
<keyword evidence="9" id="KW-1185">Reference proteome</keyword>
<name>A0AA38S9J5_9ASTR</name>
<evidence type="ECO:0000256" key="2">
    <source>
        <dbReference type="ARBA" id="ARBA00009923"/>
    </source>
</evidence>
<dbReference type="InterPro" id="IPR035940">
    <property type="entry name" value="CAP_sf"/>
</dbReference>
<dbReference type="PANTHER" id="PTHR10334">
    <property type="entry name" value="CYSTEINE-RICH SECRETORY PROTEIN-RELATED"/>
    <property type="match status" value="1"/>
</dbReference>
<dbReference type="Proteomes" id="UP001172457">
    <property type="component" value="Chromosome 8"/>
</dbReference>
<dbReference type="PROSITE" id="PS01010">
    <property type="entry name" value="CRISP_2"/>
    <property type="match status" value="1"/>
</dbReference>
<gene>
    <name evidence="8" type="ORF">OSB04_030837</name>
</gene>
<dbReference type="AlphaFoldDB" id="A0AA38S9J5"/>
<dbReference type="Pfam" id="PF00188">
    <property type="entry name" value="CAP"/>
    <property type="match status" value="1"/>
</dbReference>
<dbReference type="GO" id="GO:0005576">
    <property type="term" value="C:extracellular region"/>
    <property type="evidence" value="ECO:0007669"/>
    <property type="project" value="InterPro"/>
</dbReference>
<accession>A0AA38S9J5</accession>
<evidence type="ECO:0000313" key="9">
    <source>
        <dbReference type="Proteomes" id="UP001172457"/>
    </source>
</evidence>
<comment type="caution">
    <text evidence="8">The sequence shown here is derived from an EMBL/GenBank/DDBJ whole genome shotgun (WGS) entry which is preliminary data.</text>
</comment>
<comment type="similarity">
    <text evidence="2">Belongs to the CRISP family.</text>
</comment>
<protein>
    <recommendedName>
        <fullName evidence="7">SCP domain-containing protein</fullName>
    </recommendedName>
</protein>
<organism evidence="8 9">
    <name type="scientific">Centaurea solstitialis</name>
    <name type="common">yellow star-thistle</name>
    <dbReference type="NCBI Taxonomy" id="347529"/>
    <lineage>
        <taxon>Eukaryota</taxon>
        <taxon>Viridiplantae</taxon>
        <taxon>Streptophyta</taxon>
        <taxon>Embryophyta</taxon>
        <taxon>Tracheophyta</taxon>
        <taxon>Spermatophyta</taxon>
        <taxon>Magnoliopsida</taxon>
        <taxon>eudicotyledons</taxon>
        <taxon>Gunneridae</taxon>
        <taxon>Pentapetalae</taxon>
        <taxon>asterids</taxon>
        <taxon>campanulids</taxon>
        <taxon>Asterales</taxon>
        <taxon>Asteraceae</taxon>
        <taxon>Carduoideae</taxon>
        <taxon>Cardueae</taxon>
        <taxon>Centaureinae</taxon>
        <taxon>Centaurea</taxon>
    </lineage>
</organism>